<evidence type="ECO:0000256" key="3">
    <source>
        <dbReference type="ARBA" id="ARBA00023163"/>
    </source>
</evidence>
<sequence length="75" mass="8345">MDQLAKAVGERIRHQRKVCGLSQDALALACNIDRSYLGRIERGEVNITVEKLYRIAGVVGCEPALLLPEIKDTHE</sequence>
<dbReference type="Pfam" id="PF01381">
    <property type="entry name" value="HTH_3"/>
    <property type="match status" value="1"/>
</dbReference>
<reference evidence="5 6" key="1">
    <citation type="submission" date="2023-04" db="EMBL/GenBank/DDBJ databases">
        <title>Halomonas strains isolated from rhizosphere soil.</title>
        <authorList>
            <person name="Xu L."/>
            <person name="Sun J.-Q."/>
        </authorList>
    </citation>
    <scope>NUCLEOTIDE SEQUENCE [LARGE SCALE GENOMIC DNA]</scope>
    <source>
        <strain evidence="5 6">LN1S58</strain>
    </source>
</reference>
<dbReference type="PANTHER" id="PTHR46797">
    <property type="entry name" value="HTH-TYPE TRANSCRIPTIONAL REGULATOR"/>
    <property type="match status" value="1"/>
</dbReference>
<feature type="domain" description="HTH cro/C1-type" evidence="4">
    <location>
        <begin position="12"/>
        <end position="66"/>
    </location>
</feature>
<name>A0ABT6VL49_9GAMM</name>
<dbReference type="SUPFAM" id="SSF47413">
    <property type="entry name" value="lambda repressor-like DNA-binding domains"/>
    <property type="match status" value="1"/>
</dbReference>
<organism evidence="5 6">
    <name type="scientific">Halomonas kalidii</name>
    <dbReference type="NCBI Taxonomy" id="3043293"/>
    <lineage>
        <taxon>Bacteria</taxon>
        <taxon>Pseudomonadati</taxon>
        <taxon>Pseudomonadota</taxon>
        <taxon>Gammaproteobacteria</taxon>
        <taxon>Oceanospirillales</taxon>
        <taxon>Halomonadaceae</taxon>
        <taxon>Halomonas</taxon>
    </lineage>
</organism>
<dbReference type="Gene3D" id="1.10.260.40">
    <property type="entry name" value="lambda repressor-like DNA-binding domains"/>
    <property type="match status" value="1"/>
</dbReference>
<dbReference type="InterPro" id="IPR010982">
    <property type="entry name" value="Lambda_DNA-bd_dom_sf"/>
</dbReference>
<dbReference type="CDD" id="cd00093">
    <property type="entry name" value="HTH_XRE"/>
    <property type="match status" value="1"/>
</dbReference>
<evidence type="ECO:0000313" key="6">
    <source>
        <dbReference type="Proteomes" id="UP001244242"/>
    </source>
</evidence>
<dbReference type="PROSITE" id="PS50943">
    <property type="entry name" value="HTH_CROC1"/>
    <property type="match status" value="1"/>
</dbReference>
<comment type="caution">
    <text evidence="5">The sequence shown here is derived from an EMBL/GenBank/DDBJ whole genome shotgun (WGS) entry which is preliminary data.</text>
</comment>
<dbReference type="Proteomes" id="UP001244242">
    <property type="component" value="Unassembled WGS sequence"/>
</dbReference>
<evidence type="ECO:0000256" key="1">
    <source>
        <dbReference type="ARBA" id="ARBA00023015"/>
    </source>
</evidence>
<keyword evidence="6" id="KW-1185">Reference proteome</keyword>
<dbReference type="InterPro" id="IPR050807">
    <property type="entry name" value="TransReg_Diox_bact_type"/>
</dbReference>
<dbReference type="PANTHER" id="PTHR46797:SF23">
    <property type="entry name" value="HTH-TYPE TRANSCRIPTIONAL REGULATOR SUTR"/>
    <property type="match status" value="1"/>
</dbReference>
<gene>
    <name evidence="5" type="ORF">QLQ84_12890</name>
</gene>
<evidence type="ECO:0000313" key="5">
    <source>
        <dbReference type="EMBL" id="MDI5934685.1"/>
    </source>
</evidence>
<keyword evidence="2" id="KW-0238">DNA-binding</keyword>
<keyword evidence="3" id="KW-0804">Transcription</keyword>
<proteinExistence type="predicted"/>
<evidence type="ECO:0000256" key="2">
    <source>
        <dbReference type="ARBA" id="ARBA00023125"/>
    </source>
</evidence>
<evidence type="ECO:0000259" key="4">
    <source>
        <dbReference type="PROSITE" id="PS50943"/>
    </source>
</evidence>
<accession>A0ABT6VL49</accession>
<dbReference type="EMBL" id="JASCQO010000038">
    <property type="protein sequence ID" value="MDI5934685.1"/>
    <property type="molecule type" value="Genomic_DNA"/>
</dbReference>
<dbReference type="SMART" id="SM00530">
    <property type="entry name" value="HTH_XRE"/>
    <property type="match status" value="1"/>
</dbReference>
<dbReference type="RefSeq" id="WP_282722161.1">
    <property type="nucleotide sequence ID" value="NZ_JASCQO010000038.1"/>
</dbReference>
<protein>
    <submittedName>
        <fullName evidence="5">Helix-turn-helix transcriptional regulator</fullName>
    </submittedName>
</protein>
<dbReference type="InterPro" id="IPR001387">
    <property type="entry name" value="Cro/C1-type_HTH"/>
</dbReference>
<keyword evidence="1" id="KW-0805">Transcription regulation</keyword>